<dbReference type="Proteomes" id="UP000033111">
    <property type="component" value="Chromosome"/>
</dbReference>
<feature type="compositionally biased region" description="Polar residues" evidence="1">
    <location>
        <begin position="77"/>
        <end position="89"/>
    </location>
</feature>
<name>A0A0E3P651_9EURY</name>
<dbReference type="HOGENOM" id="CLU_076814_0_0_2"/>
<feature type="compositionally biased region" description="Basic and acidic residues" evidence="1">
    <location>
        <begin position="102"/>
        <end position="111"/>
    </location>
</feature>
<dbReference type="Gene3D" id="1.10.150.280">
    <property type="entry name" value="AF1531-like domain"/>
    <property type="match status" value="1"/>
</dbReference>
<sequence length="314" mass="35750">MPGYRSVSSFGNWCAGNSSTGLVAWKKPEPDRRAKEAGHIYVRNPRLEYNTPDINQIHGVSYLFTGWVLMKIEKSQSGRPYTGRSSAERPSSGGRRPTGKPQSDRQSERAPRSSGKGMEGSQDREEYVWVLDYLPYGKSVDGTSAYQKKPLVQAVGDKKFTLMELVPKVGVIPDIQSRVYIGPGDRDEIDHVKQRIGYTDLTTGANLELPFILEAVVRHKEERFVKFFNDAHSITTRLHMLELLPGIGKKLMWSIIDERKKGEFKSFQDIRERIPSLHDPAKVISHRIEEELKDDFIKYRLFTTPPRRQGSSGR</sequence>
<keyword evidence="3" id="KW-1185">Reference proteome</keyword>
<accession>A0A0E3P651</accession>
<dbReference type="EMBL" id="CP009506">
    <property type="protein sequence ID" value="AKB28234.1"/>
    <property type="molecule type" value="Genomic_DNA"/>
</dbReference>
<evidence type="ECO:0000313" key="3">
    <source>
        <dbReference type="Proteomes" id="UP000033111"/>
    </source>
</evidence>
<dbReference type="InterPro" id="IPR007003">
    <property type="entry name" value="DUF655"/>
</dbReference>
<dbReference type="PANTHER" id="PTHR40734:SF1">
    <property type="entry name" value="DNA-BINDING PROTEIN"/>
    <property type="match status" value="1"/>
</dbReference>
<dbReference type="InterPro" id="IPR012340">
    <property type="entry name" value="NA-bd_OB-fold"/>
</dbReference>
<reference evidence="2 3" key="1">
    <citation type="submission" date="2014-07" db="EMBL/GenBank/DDBJ databases">
        <title>Methanogenic archaea and the global carbon cycle.</title>
        <authorList>
            <person name="Henriksen J.R."/>
            <person name="Luke J."/>
            <person name="Reinhart S."/>
            <person name="Benedict M.N."/>
            <person name="Youngblut N.D."/>
            <person name="Metcalf M.E."/>
            <person name="Whitaker R.J."/>
            <person name="Metcalf W.W."/>
        </authorList>
    </citation>
    <scope>NUCLEOTIDE SEQUENCE [LARGE SCALE GENOMIC DNA]</scope>
    <source>
        <strain evidence="2 3">T4/M</strain>
    </source>
</reference>
<dbReference type="PANTHER" id="PTHR40734">
    <property type="entry name" value="TRNA-SPECIFIC ADENOSINE DEAMINASE-RELATED"/>
    <property type="match status" value="1"/>
</dbReference>
<gene>
    <name evidence="2" type="ORF">MSSIT_1515</name>
</gene>
<proteinExistence type="predicted"/>
<protein>
    <recommendedName>
        <fullName evidence="4">RNA-binding protein</fullName>
    </recommendedName>
</protein>
<dbReference type="PATRIC" id="fig|1434120.4.peg.1948"/>
<dbReference type="Pfam" id="PF04919">
    <property type="entry name" value="DUF655"/>
    <property type="match status" value="1"/>
</dbReference>
<evidence type="ECO:0000256" key="1">
    <source>
        <dbReference type="SAM" id="MobiDB-lite"/>
    </source>
</evidence>
<dbReference type="KEGG" id="msw:MSSIT_1515"/>
<feature type="region of interest" description="Disordered" evidence="1">
    <location>
        <begin position="77"/>
        <end position="121"/>
    </location>
</feature>
<evidence type="ECO:0000313" key="2">
    <source>
        <dbReference type="EMBL" id="AKB28234.1"/>
    </source>
</evidence>
<organism evidence="2 3">
    <name type="scientific">Methanosarcina siciliae T4/M</name>
    <dbReference type="NCBI Taxonomy" id="1434120"/>
    <lineage>
        <taxon>Archaea</taxon>
        <taxon>Methanobacteriati</taxon>
        <taxon>Methanobacteriota</taxon>
        <taxon>Stenosarchaea group</taxon>
        <taxon>Methanomicrobia</taxon>
        <taxon>Methanosarcinales</taxon>
        <taxon>Methanosarcinaceae</taxon>
        <taxon>Methanosarcina</taxon>
    </lineage>
</organism>
<dbReference type="Gene3D" id="2.40.50.140">
    <property type="entry name" value="Nucleic acid-binding proteins"/>
    <property type="match status" value="1"/>
</dbReference>
<evidence type="ECO:0008006" key="4">
    <source>
        <dbReference type="Google" id="ProtNLM"/>
    </source>
</evidence>
<dbReference type="SUPFAM" id="SSF160975">
    <property type="entry name" value="AF1531-like"/>
    <property type="match status" value="1"/>
</dbReference>
<dbReference type="AlphaFoldDB" id="A0A0E3P651"/>